<comment type="caution">
    <text evidence="3">The sequence shown here is derived from an EMBL/GenBank/DDBJ whole genome shotgun (WGS) entry which is preliminary data.</text>
</comment>
<dbReference type="PANTHER" id="PTHR10217">
    <property type="entry name" value="VOLTAGE AND LIGAND GATED POTASSIUM CHANNEL"/>
    <property type="match status" value="1"/>
</dbReference>
<feature type="region of interest" description="Disordered" evidence="1">
    <location>
        <begin position="168"/>
        <end position="207"/>
    </location>
</feature>
<dbReference type="GO" id="GO:0086013">
    <property type="term" value="P:membrane repolarization during cardiac muscle cell action potential"/>
    <property type="evidence" value="ECO:0007669"/>
    <property type="project" value="TreeGrafter"/>
</dbReference>
<keyword evidence="4" id="KW-1185">Reference proteome</keyword>
<dbReference type="InterPro" id="IPR018490">
    <property type="entry name" value="cNMP-bd_dom_sf"/>
</dbReference>
<dbReference type="InterPro" id="IPR050818">
    <property type="entry name" value="KCNH_animal-type"/>
</dbReference>
<sequence>MVRHCRKNDIFGEPLNLYARPGKSNADVRALTYCDLHKIHREDLLEVLDMYPEFSDHFWSNLEITFNLRDTNMIPGSPDSDETDKGFNRLRRRKLSFRRRTEKGASFPSAPSGHHRAEQRGGAAGGAALRSPSAPLAPGTADQRGEPGLASRLAQTLLGPRQLMDSVLEGPRQGSLGEPEKPTVDEDLPTPRGQLPGTAEHGPAAPSPTTMLAGLTRWAEDSWRIGDDGGVLCRTRGRCTRSRRDADGEEPSALQDPEWCGCPVLYGFWGFGPPGEARWKRGDTKLEPLTRAYGTPPRLLPASKTHTPLSLLKDLPPPLQDFHNPSPTLLHQSNFSASSGSAIIPTPLGALEGGSSGIGAARTGESRDEPQRP</sequence>
<evidence type="ECO:0000313" key="4">
    <source>
        <dbReference type="Proteomes" id="UP000018936"/>
    </source>
</evidence>
<feature type="compositionally biased region" description="Low complexity" evidence="1">
    <location>
        <begin position="126"/>
        <end position="138"/>
    </location>
</feature>
<dbReference type="GO" id="GO:0060307">
    <property type="term" value="P:regulation of ventricular cardiac muscle cell membrane repolarization"/>
    <property type="evidence" value="ECO:0007669"/>
    <property type="project" value="TreeGrafter"/>
</dbReference>
<dbReference type="GO" id="GO:0005886">
    <property type="term" value="C:plasma membrane"/>
    <property type="evidence" value="ECO:0007669"/>
    <property type="project" value="TreeGrafter"/>
</dbReference>
<dbReference type="GO" id="GO:0005242">
    <property type="term" value="F:inward rectifier potassium channel activity"/>
    <property type="evidence" value="ECO:0007669"/>
    <property type="project" value="TreeGrafter"/>
</dbReference>
<dbReference type="PROSITE" id="PS50042">
    <property type="entry name" value="CNMP_BINDING_3"/>
    <property type="match status" value="1"/>
</dbReference>
<dbReference type="InterPro" id="IPR014710">
    <property type="entry name" value="RmlC-like_jellyroll"/>
</dbReference>
<feature type="region of interest" description="Disordered" evidence="1">
    <location>
        <begin position="75"/>
        <end position="146"/>
    </location>
</feature>
<dbReference type="PANTHER" id="PTHR10217:SF506">
    <property type="entry name" value="POTASSIUM VOLTAGE-GATED CHANNEL SUBFAMILY H MEMBER 2"/>
    <property type="match status" value="1"/>
</dbReference>
<name>V8N5G2_OPHHA</name>
<dbReference type="InterPro" id="IPR000595">
    <property type="entry name" value="cNMP-bd_dom"/>
</dbReference>
<accession>V8N5G2</accession>
<feature type="region of interest" description="Disordered" evidence="1">
    <location>
        <begin position="292"/>
        <end position="315"/>
    </location>
</feature>
<feature type="non-terminal residue" evidence="3">
    <location>
        <position position="1"/>
    </location>
</feature>
<feature type="domain" description="Cyclic nucleotide-binding" evidence="2">
    <location>
        <begin position="1"/>
        <end position="48"/>
    </location>
</feature>
<feature type="region of interest" description="Disordered" evidence="1">
    <location>
        <begin position="344"/>
        <end position="373"/>
    </location>
</feature>
<protein>
    <recommendedName>
        <fullName evidence="2">Cyclic nucleotide-binding domain-containing protein</fullName>
    </recommendedName>
</protein>
<feature type="compositionally biased region" description="Basic residues" evidence="1">
    <location>
        <begin position="88"/>
        <end position="101"/>
    </location>
</feature>
<dbReference type="OrthoDB" id="432483at2759"/>
<evidence type="ECO:0000313" key="3">
    <source>
        <dbReference type="EMBL" id="ETE57126.1"/>
    </source>
</evidence>
<proteinExistence type="predicted"/>
<dbReference type="GO" id="GO:0086091">
    <property type="term" value="P:regulation of heart rate by cardiac conduction"/>
    <property type="evidence" value="ECO:0007669"/>
    <property type="project" value="TreeGrafter"/>
</dbReference>
<dbReference type="SUPFAM" id="SSF51206">
    <property type="entry name" value="cAMP-binding domain-like"/>
    <property type="match status" value="1"/>
</dbReference>
<dbReference type="EMBL" id="AZIM01009741">
    <property type="protein sequence ID" value="ETE57126.1"/>
    <property type="molecule type" value="Genomic_DNA"/>
</dbReference>
<gene>
    <name evidence="3" type="ORF">L345_17162</name>
</gene>
<dbReference type="Proteomes" id="UP000018936">
    <property type="component" value="Unassembled WGS sequence"/>
</dbReference>
<reference evidence="3 4" key="1">
    <citation type="journal article" date="2013" name="Proc. Natl. Acad. Sci. U.S.A.">
        <title>The king cobra genome reveals dynamic gene evolution and adaptation in the snake venom system.</title>
        <authorList>
            <person name="Vonk F.J."/>
            <person name="Casewell N.R."/>
            <person name="Henkel C.V."/>
            <person name="Heimberg A.M."/>
            <person name="Jansen H.J."/>
            <person name="McCleary R.J."/>
            <person name="Kerkkamp H.M."/>
            <person name="Vos R.A."/>
            <person name="Guerreiro I."/>
            <person name="Calvete J.J."/>
            <person name="Wuster W."/>
            <person name="Woods A.E."/>
            <person name="Logan J.M."/>
            <person name="Harrison R.A."/>
            <person name="Castoe T.A."/>
            <person name="de Koning A.P."/>
            <person name="Pollock D.D."/>
            <person name="Yandell M."/>
            <person name="Calderon D."/>
            <person name="Renjifo C."/>
            <person name="Currier R.B."/>
            <person name="Salgado D."/>
            <person name="Pla D."/>
            <person name="Sanz L."/>
            <person name="Hyder A.S."/>
            <person name="Ribeiro J.M."/>
            <person name="Arntzen J.W."/>
            <person name="van den Thillart G.E."/>
            <person name="Boetzer M."/>
            <person name="Pirovano W."/>
            <person name="Dirks R.P."/>
            <person name="Spaink H.P."/>
            <person name="Duboule D."/>
            <person name="McGlinn E."/>
            <person name="Kini R.M."/>
            <person name="Richardson M.K."/>
        </authorList>
    </citation>
    <scope>NUCLEOTIDE SEQUENCE</scope>
    <source>
        <tissue evidence="3">Blood</tissue>
    </source>
</reference>
<dbReference type="AlphaFoldDB" id="V8N5G2"/>
<evidence type="ECO:0000256" key="1">
    <source>
        <dbReference type="SAM" id="MobiDB-lite"/>
    </source>
</evidence>
<feature type="compositionally biased region" description="Basic and acidic residues" evidence="1">
    <location>
        <begin position="364"/>
        <end position="373"/>
    </location>
</feature>
<organism evidence="3 4">
    <name type="scientific">Ophiophagus hannah</name>
    <name type="common">King cobra</name>
    <name type="synonym">Naja hannah</name>
    <dbReference type="NCBI Taxonomy" id="8665"/>
    <lineage>
        <taxon>Eukaryota</taxon>
        <taxon>Metazoa</taxon>
        <taxon>Chordata</taxon>
        <taxon>Craniata</taxon>
        <taxon>Vertebrata</taxon>
        <taxon>Euteleostomi</taxon>
        <taxon>Lepidosauria</taxon>
        <taxon>Squamata</taxon>
        <taxon>Bifurcata</taxon>
        <taxon>Unidentata</taxon>
        <taxon>Episquamata</taxon>
        <taxon>Toxicofera</taxon>
        <taxon>Serpentes</taxon>
        <taxon>Colubroidea</taxon>
        <taxon>Elapidae</taxon>
        <taxon>Elapinae</taxon>
        <taxon>Ophiophagus</taxon>
    </lineage>
</organism>
<dbReference type="CDD" id="cd00038">
    <property type="entry name" value="CAP_ED"/>
    <property type="match status" value="1"/>
</dbReference>
<evidence type="ECO:0000259" key="2">
    <source>
        <dbReference type="PROSITE" id="PS50042"/>
    </source>
</evidence>
<dbReference type="Gene3D" id="2.60.120.10">
    <property type="entry name" value="Jelly Rolls"/>
    <property type="match status" value="1"/>
</dbReference>